<feature type="transmembrane region" description="Helical" evidence="1">
    <location>
        <begin position="56"/>
        <end position="79"/>
    </location>
</feature>
<evidence type="ECO:0000256" key="1">
    <source>
        <dbReference type="SAM" id="Phobius"/>
    </source>
</evidence>
<evidence type="ECO:0000313" key="3">
    <source>
        <dbReference type="Proteomes" id="UP001295440"/>
    </source>
</evidence>
<dbReference type="AlphaFoldDB" id="A0AAU9R3U4"/>
<feature type="transmembrane region" description="Helical" evidence="1">
    <location>
        <begin position="22"/>
        <end position="44"/>
    </location>
</feature>
<dbReference type="EMBL" id="OV915080">
    <property type="protein sequence ID" value="CAH1705799.1"/>
    <property type="molecule type" value="Genomic_DNA"/>
</dbReference>
<dbReference type="Gene3D" id="1.20.1250.20">
    <property type="entry name" value="MFS general substrate transporter like domains"/>
    <property type="match status" value="1"/>
</dbReference>
<reference evidence="2" key="1">
    <citation type="submission" date="2022-02" db="EMBL/GenBank/DDBJ databases">
        <authorList>
            <person name="Deutsch MARIE S."/>
        </authorList>
    </citation>
    <scope>NUCLEOTIDE SEQUENCE</scope>
    <source>
        <strain evidence="2">CIRM-BIA865</strain>
    </source>
</reference>
<proteinExistence type="predicted"/>
<name>A0AAU9R3U4_9LACO</name>
<dbReference type="SUPFAM" id="SSF103473">
    <property type="entry name" value="MFS general substrate transporter"/>
    <property type="match status" value="1"/>
</dbReference>
<feature type="transmembrane region" description="Helical" evidence="1">
    <location>
        <begin position="99"/>
        <end position="115"/>
    </location>
</feature>
<gene>
    <name evidence="2" type="ORF">LDD865_0640</name>
</gene>
<dbReference type="InterPro" id="IPR036259">
    <property type="entry name" value="MFS_trans_sf"/>
</dbReference>
<protein>
    <recommendedName>
        <fullName evidence="4">Major facilitator superfamily (MFS) profile domain-containing protein</fullName>
    </recommendedName>
</protein>
<accession>A0AAU9R3U4</accession>
<dbReference type="Proteomes" id="UP001295440">
    <property type="component" value="Chromosome"/>
</dbReference>
<sequence>MAAELIAFACLSQQMSDLVISLVYIIYMTGMGMNIGAIMTNVLASLKPDFSAQGNAFLNTIQQFAGAIGTSLTSAIVALSQAQYGSKDPRPTAIGTQHAFIFLAVIVVFLWLMFYKNVKIEGGSK</sequence>
<evidence type="ECO:0000313" key="2">
    <source>
        <dbReference type="EMBL" id="CAH1705799.1"/>
    </source>
</evidence>
<keyword evidence="1" id="KW-0812">Transmembrane</keyword>
<keyword evidence="1" id="KW-1133">Transmembrane helix</keyword>
<organism evidence="2 3">
    <name type="scientific">Lactobacillus delbrueckii subsp. delbrueckii</name>
    <dbReference type="NCBI Taxonomy" id="83684"/>
    <lineage>
        <taxon>Bacteria</taxon>
        <taxon>Bacillati</taxon>
        <taxon>Bacillota</taxon>
        <taxon>Bacilli</taxon>
        <taxon>Lactobacillales</taxon>
        <taxon>Lactobacillaceae</taxon>
        <taxon>Lactobacillus</taxon>
    </lineage>
</organism>
<keyword evidence="1" id="KW-0472">Membrane</keyword>
<evidence type="ECO:0008006" key="4">
    <source>
        <dbReference type="Google" id="ProtNLM"/>
    </source>
</evidence>